<dbReference type="KEGG" id="cfk:CFRA_07015"/>
<gene>
    <name evidence="2" type="ORF">CFRA_07015</name>
</gene>
<keyword evidence="1" id="KW-1133">Transmembrane helix</keyword>
<dbReference type="RefSeq" id="WP_075664026.1">
    <property type="nucleotide sequence ID" value="NZ_CP009247.1"/>
</dbReference>
<dbReference type="STRING" id="1437875.CFRA_07015"/>
<keyword evidence="1" id="KW-0812">Transmembrane</keyword>
<evidence type="ECO:0000256" key="1">
    <source>
        <dbReference type="SAM" id="Phobius"/>
    </source>
</evidence>
<evidence type="ECO:0000313" key="2">
    <source>
        <dbReference type="EMBL" id="APT89043.1"/>
    </source>
</evidence>
<accession>A0A1L7CT71</accession>
<evidence type="ECO:0000313" key="3">
    <source>
        <dbReference type="Proteomes" id="UP000185434"/>
    </source>
</evidence>
<dbReference type="Proteomes" id="UP000185434">
    <property type="component" value="Chromosome"/>
</dbReference>
<organism evidence="2 3">
    <name type="scientific">Corynebacterium frankenforstense DSM 45800</name>
    <dbReference type="NCBI Taxonomy" id="1437875"/>
    <lineage>
        <taxon>Bacteria</taxon>
        <taxon>Bacillati</taxon>
        <taxon>Actinomycetota</taxon>
        <taxon>Actinomycetes</taxon>
        <taxon>Mycobacteriales</taxon>
        <taxon>Corynebacteriaceae</taxon>
        <taxon>Corynebacterium</taxon>
    </lineage>
</organism>
<dbReference type="AlphaFoldDB" id="A0A1L7CT71"/>
<sequence>MKEINAVGTPNATEDVFHHIPPGRERAPFLRYIRINLPRLTKALLLIVVAVIGGTAVAVALSDHLPFPGAGFALWAVAALAAVYLALGLCTRMRIWDYGSLVATVAVLVYVGGLFGDAPYVWNGASVELAACWNTMMLASVAYWVLNWAINYGMIVAWPDDQGFTD</sequence>
<keyword evidence="3" id="KW-1185">Reference proteome</keyword>
<feature type="transmembrane region" description="Helical" evidence="1">
    <location>
        <begin position="67"/>
        <end position="88"/>
    </location>
</feature>
<dbReference type="OrthoDB" id="6164367at2"/>
<keyword evidence="1" id="KW-0472">Membrane</keyword>
<name>A0A1L7CT71_9CORY</name>
<proteinExistence type="predicted"/>
<reference evidence="2 3" key="1">
    <citation type="submission" date="2014-08" db="EMBL/GenBank/DDBJ databases">
        <title>Complete genome sequence of Corynebacterium frankenforstense ST18(T) (=DSM 45800(T)), isolated from raw cow milk.</title>
        <authorList>
            <person name="Ruckert C."/>
            <person name="Albersmeier A."/>
            <person name="Winkler A."/>
            <person name="Lipski A."/>
            <person name="Kalinowski J."/>
        </authorList>
    </citation>
    <scope>NUCLEOTIDE SEQUENCE [LARGE SCALE GENOMIC DNA]</scope>
    <source>
        <strain evidence="2 3">ST18</strain>
    </source>
</reference>
<dbReference type="EMBL" id="CP009247">
    <property type="protein sequence ID" value="APT89043.1"/>
    <property type="molecule type" value="Genomic_DNA"/>
</dbReference>
<feature type="transmembrane region" description="Helical" evidence="1">
    <location>
        <begin position="127"/>
        <end position="146"/>
    </location>
</feature>
<feature type="transmembrane region" description="Helical" evidence="1">
    <location>
        <begin position="95"/>
        <end position="115"/>
    </location>
</feature>
<feature type="transmembrane region" description="Helical" evidence="1">
    <location>
        <begin position="43"/>
        <end position="61"/>
    </location>
</feature>
<protein>
    <submittedName>
        <fullName evidence="2">Uncharacterized protein</fullName>
    </submittedName>
</protein>